<evidence type="ECO:0000313" key="2">
    <source>
        <dbReference type="Proteomes" id="UP000249248"/>
    </source>
</evidence>
<evidence type="ECO:0008006" key="3">
    <source>
        <dbReference type="Google" id="ProtNLM"/>
    </source>
</evidence>
<dbReference type="RefSeq" id="WP_111062280.1">
    <property type="nucleotide sequence ID" value="NZ_JBHUCU010000002.1"/>
</dbReference>
<keyword evidence="2" id="KW-1185">Reference proteome</keyword>
<dbReference type="OrthoDB" id="1435302at2"/>
<dbReference type="GO" id="GO:1990281">
    <property type="term" value="C:efflux pump complex"/>
    <property type="evidence" value="ECO:0007669"/>
    <property type="project" value="TreeGrafter"/>
</dbReference>
<accession>A0A2W1N1I5</accession>
<dbReference type="GO" id="GO:0015562">
    <property type="term" value="F:efflux transmembrane transporter activity"/>
    <property type="evidence" value="ECO:0007669"/>
    <property type="project" value="TreeGrafter"/>
</dbReference>
<dbReference type="Gene3D" id="2.40.420.20">
    <property type="match status" value="1"/>
</dbReference>
<evidence type="ECO:0000313" key="1">
    <source>
        <dbReference type="EMBL" id="PZE18127.1"/>
    </source>
</evidence>
<comment type="caution">
    <text evidence="1">The sequence shown here is derived from an EMBL/GenBank/DDBJ whole genome shotgun (WGS) entry which is preliminary data.</text>
</comment>
<reference evidence="1 2" key="1">
    <citation type="submission" date="2018-06" db="EMBL/GenBank/DDBJ databases">
        <title>The draft genome sequence of Crocinitomix sp. SM1701.</title>
        <authorList>
            <person name="Zhang X."/>
        </authorList>
    </citation>
    <scope>NUCLEOTIDE SEQUENCE [LARGE SCALE GENOMIC DNA]</scope>
    <source>
        <strain evidence="1 2">SM1701</strain>
    </source>
</reference>
<dbReference type="Proteomes" id="UP000249248">
    <property type="component" value="Unassembled WGS sequence"/>
</dbReference>
<dbReference type="EMBL" id="QKSB01000002">
    <property type="protein sequence ID" value="PZE18127.1"/>
    <property type="molecule type" value="Genomic_DNA"/>
</dbReference>
<gene>
    <name evidence="1" type="ORF">DNU06_05790</name>
</gene>
<dbReference type="Gene3D" id="2.40.50.100">
    <property type="match status" value="1"/>
</dbReference>
<protein>
    <recommendedName>
        <fullName evidence="3">RND efflux pump membrane fusion protein barrel-sandwich domain-containing protein</fullName>
    </recommendedName>
</protein>
<organism evidence="1 2">
    <name type="scientific">Putridiphycobacter roseus</name>
    <dbReference type="NCBI Taxonomy" id="2219161"/>
    <lineage>
        <taxon>Bacteria</taxon>
        <taxon>Pseudomonadati</taxon>
        <taxon>Bacteroidota</taxon>
        <taxon>Flavobacteriia</taxon>
        <taxon>Flavobacteriales</taxon>
        <taxon>Crocinitomicaceae</taxon>
        <taxon>Putridiphycobacter</taxon>
    </lineage>
</organism>
<dbReference type="AlphaFoldDB" id="A0A2W1N1I5"/>
<sequence length="305" mass="34181">MKKTTKKFYVFAVLNVITFAQCSEKIEMDSAQIIAIPVEHAMVTKTDMQEYITFNGISKYTKKEIIRANITGFVSKINFNLGDKTYKNQPFASIRTKEQDALKTFSKIDTTFKQTLEASNVKTNENGIVTLLNVNKNDYVSEGDVLATISQPSSLIIQVNIPFQYHDFIQIGTVCEIQLPTKNTIQAKISGELPTIDPIAQAQAFLIALPNENLPENLKVNIRFILKENKNALVVPRNAIQTNELLSNFWVMKLIADTLAVKTPVNILIQNDSLVEISSQLISLGDKVITKGSYQLQDSTFVKIK</sequence>
<dbReference type="PANTHER" id="PTHR30469">
    <property type="entry name" value="MULTIDRUG RESISTANCE PROTEIN MDTA"/>
    <property type="match status" value="1"/>
</dbReference>
<proteinExistence type="predicted"/>
<name>A0A2W1N1I5_9FLAO</name>